<reference evidence="4" key="1">
    <citation type="submission" date="2018-06" db="EMBL/GenBank/DDBJ databases">
        <authorList>
            <person name="Feng T."/>
            <person name="Jeon C.O."/>
        </authorList>
    </citation>
    <scope>NUCLEOTIDE SEQUENCE [LARGE SCALE GENOMIC DNA]</scope>
    <source>
        <strain evidence="4">S23</strain>
    </source>
</reference>
<evidence type="ECO:0000313" key="4">
    <source>
        <dbReference type="Proteomes" id="UP000255165"/>
    </source>
</evidence>
<dbReference type="AlphaFoldDB" id="A0A370NQ01"/>
<accession>A0A370NQ01</accession>
<feature type="region of interest" description="Disordered" evidence="1">
    <location>
        <begin position="63"/>
        <end position="86"/>
    </location>
</feature>
<sequence>MGKLATSVMFVTAIIASPVWAQPASGAAAHGHNDAIVKMRQEVAAARKEYNRKVAEAQKVFDEQKSAAKKERDTAIAAAHAGAGQK</sequence>
<feature type="chain" id="PRO_5016744517" evidence="2">
    <location>
        <begin position="22"/>
        <end position="86"/>
    </location>
</feature>
<keyword evidence="4" id="KW-1185">Reference proteome</keyword>
<name>A0A370NQ01_9BURK</name>
<feature type="compositionally biased region" description="Basic and acidic residues" evidence="1">
    <location>
        <begin position="63"/>
        <end position="74"/>
    </location>
</feature>
<dbReference type="EMBL" id="QKWJ01000037">
    <property type="protein sequence ID" value="RDK07669.1"/>
    <property type="molecule type" value="Genomic_DNA"/>
</dbReference>
<proteinExistence type="predicted"/>
<feature type="signal peptide" evidence="2">
    <location>
        <begin position="1"/>
        <end position="21"/>
    </location>
</feature>
<comment type="caution">
    <text evidence="3">The sequence shown here is derived from an EMBL/GenBank/DDBJ whole genome shotgun (WGS) entry which is preliminary data.</text>
</comment>
<feature type="compositionally biased region" description="Low complexity" evidence="1">
    <location>
        <begin position="75"/>
        <end position="86"/>
    </location>
</feature>
<gene>
    <name evidence="3" type="ORF">DN412_24860</name>
</gene>
<dbReference type="Proteomes" id="UP000255165">
    <property type="component" value="Unassembled WGS sequence"/>
</dbReference>
<evidence type="ECO:0000256" key="1">
    <source>
        <dbReference type="SAM" id="MobiDB-lite"/>
    </source>
</evidence>
<organism evidence="3 4">
    <name type="scientific">Cupriavidus lacunae</name>
    <dbReference type="NCBI Taxonomy" id="2666307"/>
    <lineage>
        <taxon>Bacteria</taxon>
        <taxon>Pseudomonadati</taxon>
        <taxon>Pseudomonadota</taxon>
        <taxon>Betaproteobacteria</taxon>
        <taxon>Burkholderiales</taxon>
        <taxon>Burkholderiaceae</taxon>
        <taxon>Cupriavidus</taxon>
    </lineage>
</organism>
<dbReference type="RefSeq" id="WP_115214021.1">
    <property type="nucleotide sequence ID" value="NZ_QKWJ01000037.1"/>
</dbReference>
<evidence type="ECO:0000256" key="2">
    <source>
        <dbReference type="SAM" id="SignalP"/>
    </source>
</evidence>
<keyword evidence="2" id="KW-0732">Signal</keyword>
<evidence type="ECO:0000313" key="3">
    <source>
        <dbReference type="EMBL" id="RDK07669.1"/>
    </source>
</evidence>
<protein>
    <submittedName>
        <fullName evidence="3">Uncharacterized protein</fullName>
    </submittedName>
</protein>